<organism evidence="2 3">
    <name type="scientific">Rhodococcus cercidiphylli</name>
    <dbReference type="NCBI Taxonomy" id="489916"/>
    <lineage>
        <taxon>Bacteria</taxon>
        <taxon>Bacillati</taxon>
        <taxon>Actinomycetota</taxon>
        <taxon>Actinomycetes</taxon>
        <taxon>Mycobacteriales</taxon>
        <taxon>Nocardiaceae</taxon>
        <taxon>Rhodococcus</taxon>
    </lineage>
</organism>
<evidence type="ECO:0000313" key="2">
    <source>
        <dbReference type="EMBL" id="MDV6229671.1"/>
    </source>
</evidence>
<protein>
    <submittedName>
        <fullName evidence="2">DUF6412 domain-containing protein</fullName>
    </submittedName>
</protein>
<keyword evidence="3" id="KW-1185">Reference proteome</keyword>
<name>A0ABU4ATX3_9NOCA</name>
<dbReference type="InterPro" id="IPR045635">
    <property type="entry name" value="DUF6412"/>
</dbReference>
<dbReference type="Proteomes" id="UP001185899">
    <property type="component" value="Unassembled WGS sequence"/>
</dbReference>
<dbReference type="Pfam" id="PF19950">
    <property type="entry name" value="DUF6412"/>
    <property type="match status" value="1"/>
</dbReference>
<feature type="region of interest" description="Disordered" evidence="1">
    <location>
        <begin position="64"/>
        <end position="94"/>
    </location>
</feature>
<reference evidence="2 3" key="1">
    <citation type="submission" date="2023-10" db="EMBL/GenBank/DDBJ databases">
        <title>Development of a sustainable strategy for remediation of hydrocarbon-contaminated territories based on the waste exchange concept.</title>
        <authorList>
            <person name="Krivoruchko A."/>
        </authorList>
    </citation>
    <scope>NUCLEOTIDE SEQUENCE [LARGE SCALE GENOMIC DNA]</scope>
    <source>
        <strain evidence="2 3">IEGM 1322</strain>
    </source>
</reference>
<dbReference type="RefSeq" id="WP_068051721.1">
    <property type="nucleotide sequence ID" value="NZ_JAWLKE010000002.1"/>
</dbReference>
<accession>A0ABU4ATX3</accession>
<gene>
    <name evidence="2" type="ORF">R3P95_03865</name>
</gene>
<dbReference type="EMBL" id="JAWLKE010000002">
    <property type="protein sequence ID" value="MDV6229671.1"/>
    <property type="molecule type" value="Genomic_DNA"/>
</dbReference>
<evidence type="ECO:0000256" key="1">
    <source>
        <dbReference type="SAM" id="MobiDB-lite"/>
    </source>
</evidence>
<sequence length="94" mass="10225">MRYQRMVVTSLLLVTLYLTMPTATADVALILVAALATLMLLAHRVDVPALLRLLPNVGPAAEERHLRGSFRRQHRPDAPGRPQPRAPGALVGAL</sequence>
<comment type="caution">
    <text evidence="2">The sequence shown here is derived from an EMBL/GenBank/DDBJ whole genome shotgun (WGS) entry which is preliminary data.</text>
</comment>
<proteinExistence type="predicted"/>
<evidence type="ECO:0000313" key="3">
    <source>
        <dbReference type="Proteomes" id="UP001185899"/>
    </source>
</evidence>